<evidence type="ECO:0000256" key="14">
    <source>
        <dbReference type="ARBA" id="ARBA00030634"/>
    </source>
</evidence>
<dbReference type="CDD" id="cd03427">
    <property type="entry name" value="NUDIX_MTH1_Nudt1"/>
    <property type="match status" value="1"/>
</dbReference>
<evidence type="ECO:0000256" key="20">
    <source>
        <dbReference type="ARBA" id="ARBA00049032"/>
    </source>
</evidence>
<dbReference type="InterPro" id="IPR003563">
    <property type="entry name" value="8ODP"/>
</dbReference>
<dbReference type="Pfam" id="PF00293">
    <property type="entry name" value="NUDIX"/>
    <property type="match status" value="1"/>
</dbReference>
<dbReference type="GO" id="GO:0005737">
    <property type="term" value="C:cytoplasm"/>
    <property type="evidence" value="ECO:0007669"/>
    <property type="project" value="TreeGrafter"/>
</dbReference>
<evidence type="ECO:0000256" key="16">
    <source>
        <dbReference type="ARBA" id="ARBA00031927"/>
    </source>
</evidence>
<dbReference type="EMBL" id="AMFJ01034099">
    <property type="protein sequence ID" value="EKD30291.1"/>
    <property type="molecule type" value="Genomic_DNA"/>
</dbReference>
<feature type="domain" description="Nudix hydrolase" evidence="22">
    <location>
        <begin position="1"/>
        <end position="130"/>
    </location>
</feature>
<comment type="caution">
    <text evidence="23">The sequence shown here is derived from an EMBL/GenBank/DDBJ whole genome shotgun (WGS) entry which is preliminary data.</text>
</comment>
<comment type="subunit">
    <text evidence="3">Monomer.</text>
</comment>
<comment type="catalytic activity">
    <reaction evidence="19">
        <text>O(6)-methyl-dGTP + H2O = O(6)-methyl-dGMP + diphosphate + H(+)</text>
        <dbReference type="Rhea" id="RHEA:67600"/>
        <dbReference type="ChEBI" id="CHEBI:15377"/>
        <dbReference type="ChEBI" id="CHEBI:15378"/>
        <dbReference type="ChEBI" id="CHEBI:33019"/>
        <dbReference type="ChEBI" id="CHEBI:169974"/>
        <dbReference type="ChEBI" id="CHEBI:169975"/>
    </reaction>
    <physiologicalReaction direction="left-to-right" evidence="19">
        <dbReference type="Rhea" id="RHEA:67601"/>
    </physiologicalReaction>
</comment>
<evidence type="ECO:0000256" key="15">
    <source>
        <dbReference type="ARBA" id="ARBA00030682"/>
    </source>
</evidence>
<dbReference type="EC" id="3.6.1.56" evidence="11"/>
<organism evidence="23">
    <name type="scientific">uncultured bacterium</name>
    <name type="common">gcode 4</name>
    <dbReference type="NCBI Taxonomy" id="1234023"/>
    <lineage>
        <taxon>Bacteria</taxon>
        <taxon>environmental samples</taxon>
    </lineage>
</organism>
<comment type="catalytic activity">
    <reaction evidence="8">
        <text>2-oxo-dATP + H2O = 2-oxo-dAMP + diphosphate + H(+)</text>
        <dbReference type="Rhea" id="RHEA:31583"/>
        <dbReference type="ChEBI" id="CHEBI:15377"/>
        <dbReference type="ChEBI" id="CHEBI:15378"/>
        <dbReference type="ChEBI" id="CHEBI:33019"/>
        <dbReference type="ChEBI" id="CHEBI:63212"/>
        <dbReference type="ChEBI" id="CHEBI:77897"/>
        <dbReference type="EC" id="3.6.1.56"/>
    </reaction>
    <physiologicalReaction direction="left-to-right" evidence="8">
        <dbReference type="Rhea" id="RHEA:31584"/>
    </physiologicalReaction>
</comment>
<comment type="catalytic activity">
    <reaction evidence="7">
        <text>8-oxo-dATP + H2O = 8-oxo-dAMP + diphosphate + H(+)</text>
        <dbReference type="Rhea" id="RHEA:65396"/>
        <dbReference type="ChEBI" id="CHEBI:15377"/>
        <dbReference type="ChEBI" id="CHEBI:15378"/>
        <dbReference type="ChEBI" id="CHEBI:33019"/>
        <dbReference type="ChEBI" id="CHEBI:71361"/>
        <dbReference type="ChEBI" id="CHEBI:172871"/>
    </reaction>
    <physiologicalReaction direction="left-to-right" evidence="7">
        <dbReference type="Rhea" id="RHEA:65397"/>
    </physiologicalReaction>
</comment>
<dbReference type="InterPro" id="IPR015797">
    <property type="entry name" value="NUDIX_hydrolase-like_dom_sf"/>
</dbReference>
<evidence type="ECO:0000256" key="7">
    <source>
        <dbReference type="ARBA" id="ARBA00024448"/>
    </source>
</evidence>
<dbReference type="GO" id="GO:0008413">
    <property type="term" value="F:8-oxo-7,8-dihydroguanosine triphosphate pyrophosphatase activity"/>
    <property type="evidence" value="ECO:0007669"/>
    <property type="project" value="InterPro"/>
</dbReference>
<dbReference type="GO" id="GO:0042262">
    <property type="term" value="P:DNA protection"/>
    <property type="evidence" value="ECO:0007669"/>
    <property type="project" value="InterPro"/>
</dbReference>
<evidence type="ECO:0000256" key="21">
    <source>
        <dbReference type="ARBA" id="ARBA00053094"/>
    </source>
</evidence>
<dbReference type="SUPFAM" id="SSF55811">
    <property type="entry name" value="Nudix"/>
    <property type="match status" value="1"/>
</dbReference>
<evidence type="ECO:0000259" key="22">
    <source>
        <dbReference type="PROSITE" id="PS51462"/>
    </source>
</evidence>
<sequence>MRQCTLVLVFNSQNQILLCMKKKWFGEWKYNWAWGKIKQGETPLIGAKRELEEETWINVPEEKFKQKWFFHFFYEKKPDWEQNVTLFVVKNYNGEVFETEEMKPEWFDIGDIPYDKMWVDDAIWLPRVLEWESVEYDFNFNENGEILSFGAIK</sequence>
<evidence type="ECO:0000256" key="3">
    <source>
        <dbReference type="ARBA" id="ARBA00011245"/>
    </source>
</evidence>
<comment type="catalytic activity">
    <reaction evidence="10">
        <text>2-oxo-ATP + H2O = 2-oxo-AMP + diphosphate + H(+)</text>
        <dbReference type="Rhea" id="RHEA:67392"/>
        <dbReference type="ChEBI" id="CHEBI:15377"/>
        <dbReference type="ChEBI" id="CHEBI:15378"/>
        <dbReference type="ChEBI" id="CHEBI:33019"/>
        <dbReference type="ChEBI" id="CHEBI:71395"/>
        <dbReference type="ChEBI" id="CHEBI:172878"/>
    </reaction>
    <physiologicalReaction direction="left-to-right" evidence="10">
        <dbReference type="Rhea" id="RHEA:67393"/>
    </physiologicalReaction>
</comment>
<keyword evidence="5" id="KW-0378">Hydrolase</keyword>
<dbReference type="GO" id="GO:0008828">
    <property type="term" value="F:dATP diphosphatase activity"/>
    <property type="evidence" value="ECO:0007669"/>
    <property type="project" value="UniProtKB-EC"/>
</dbReference>
<comment type="function">
    <text evidence="21">Oxidized purine nucleoside triphosphate hydrolase which is a prominent sanitizer of the oxidized nucleotide pool. Catalyzes the hydrolysis of 2-oxo-dATP (2-hydroxy-dATP) into 2-oxo-dAMP. Also has a significant hydrolase activity toward 2-oxo-ATP, 8-oxo-dGTP and 8-oxo-dATP. Through the hydrolysis of oxidized purine nucleoside triphosphates, prevents their incorporation into DNA and the subsequent transversions A:T to C:G and G:C to T:A. Also catalyzes the hydrolysis of methylated purine nucleoside triphosphate preventing their integration into DNA. Through this antimutagenic activity protects cells from oxidative stress.</text>
</comment>
<evidence type="ECO:0000256" key="2">
    <source>
        <dbReference type="ARBA" id="ARBA00005582"/>
    </source>
</evidence>
<dbReference type="PROSITE" id="PS51462">
    <property type="entry name" value="NUDIX"/>
    <property type="match status" value="1"/>
</dbReference>
<evidence type="ECO:0000256" key="6">
    <source>
        <dbReference type="ARBA" id="ARBA00022842"/>
    </source>
</evidence>
<accession>K1XZ92</accession>
<name>K1XZ92_9BACT</name>
<evidence type="ECO:0000256" key="10">
    <source>
        <dbReference type="ARBA" id="ARBA00024596"/>
    </source>
</evidence>
<protein>
    <recommendedName>
        <fullName evidence="12">Oxidized purine nucleoside triphosphate hydrolase</fullName>
        <ecNumber evidence="11">3.6.1.56</ecNumber>
    </recommendedName>
    <alternativeName>
        <fullName evidence="16">2-hydroxy-dATP diphosphatase</fullName>
    </alternativeName>
    <alternativeName>
        <fullName evidence="15">7,8-dihydro-8-oxoguanine triphosphatase</fullName>
    </alternativeName>
    <alternativeName>
        <fullName evidence="14">8-oxo-dGTPase</fullName>
    </alternativeName>
    <alternativeName>
        <fullName evidence="17">Methylated purine nucleoside triphosphate hydrolase</fullName>
    </alternativeName>
    <alternativeName>
        <fullName evidence="13">Nucleoside diphosphate-linked moiety X motif 1</fullName>
    </alternativeName>
</protein>
<reference evidence="23" key="1">
    <citation type="journal article" date="2012" name="Science">
        <title>Fermentation, hydrogen, and sulfur metabolism in multiple uncultivated bacterial phyla.</title>
        <authorList>
            <person name="Wrighton K.C."/>
            <person name="Thomas B.C."/>
            <person name="Sharon I."/>
            <person name="Miller C.S."/>
            <person name="Castelle C.J."/>
            <person name="VerBerkmoes N.C."/>
            <person name="Wilkins M.J."/>
            <person name="Hettich R.L."/>
            <person name="Lipton M.S."/>
            <person name="Williams K.H."/>
            <person name="Long P.E."/>
            <person name="Banfield J.F."/>
        </authorList>
    </citation>
    <scope>NUCLEOTIDE SEQUENCE [LARGE SCALE GENOMIC DNA]</scope>
</reference>
<dbReference type="PRINTS" id="PR01403">
    <property type="entry name" value="8OXTPHPHTASE"/>
</dbReference>
<comment type="similarity">
    <text evidence="2">Belongs to the Nudix hydrolase family.</text>
</comment>
<evidence type="ECO:0000256" key="12">
    <source>
        <dbReference type="ARBA" id="ARBA00026218"/>
    </source>
</evidence>
<evidence type="ECO:0000256" key="1">
    <source>
        <dbReference type="ARBA" id="ARBA00001946"/>
    </source>
</evidence>
<evidence type="ECO:0000256" key="19">
    <source>
        <dbReference type="ARBA" id="ARBA00048894"/>
    </source>
</evidence>
<comment type="cofactor">
    <cofactor evidence="1">
        <name>Mg(2+)</name>
        <dbReference type="ChEBI" id="CHEBI:18420"/>
    </cofactor>
</comment>
<gene>
    <name evidence="23" type="ORF">ACD_78C00099G0002</name>
</gene>
<evidence type="ECO:0000256" key="8">
    <source>
        <dbReference type="ARBA" id="ARBA00024459"/>
    </source>
</evidence>
<comment type="catalytic activity">
    <reaction evidence="9">
        <text>8-oxo-dGTP + H2O = 8-oxo-dGMP + diphosphate + H(+)</text>
        <dbReference type="Rhea" id="RHEA:31575"/>
        <dbReference type="ChEBI" id="CHEBI:15377"/>
        <dbReference type="ChEBI" id="CHEBI:15378"/>
        <dbReference type="ChEBI" id="CHEBI:33019"/>
        <dbReference type="ChEBI" id="CHEBI:63224"/>
        <dbReference type="ChEBI" id="CHEBI:77896"/>
    </reaction>
    <physiologicalReaction direction="left-to-right" evidence="9">
        <dbReference type="Rhea" id="RHEA:31576"/>
    </physiologicalReaction>
</comment>
<evidence type="ECO:0000313" key="23">
    <source>
        <dbReference type="EMBL" id="EKD30291.1"/>
    </source>
</evidence>
<evidence type="ECO:0000256" key="11">
    <source>
        <dbReference type="ARBA" id="ARBA00026103"/>
    </source>
</evidence>
<evidence type="ECO:0000256" key="9">
    <source>
        <dbReference type="ARBA" id="ARBA00024486"/>
    </source>
</evidence>
<dbReference type="Gene3D" id="3.90.79.10">
    <property type="entry name" value="Nucleoside Triphosphate Pyrophosphohydrolase"/>
    <property type="match status" value="1"/>
</dbReference>
<comment type="catalytic activity">
    <reaction evidence="18">
        <text>N(6)-methyl-ATP + H2O = N(6)-methyl-AMP + diphosphate + H(+)</text>
        <dbReference type="Rhea" id="RHEA:67608"/>
        <dbReference type="ChEBI" id="CHEBI:15377"/>
        <dbReference type="ChEBI" id="CHEBI:15378"/>
        <dbReference type="ChEBI" id="CHEBI:33019"/>
        <dbReference type="ChEBI" id="CHEBI:144842"/>
        <dbReference type="ChEBI" id="CHEBI:172873"/>
    </reaction>
    <physiologicalReaction direction="left-to-right" evidence="18">
        <dbReference type="Rhea" id="RHEA:67609"/>
    </physiologicalReaction>
</comment>
<dbReference type="GO" id="GO:0046872">
    <property type="term" value="F:metal ion binding"/>
    <property type="evidence" value="ECO:0007669"/>
    <property type="project" value="UniProtKB-KW"/>
</dbReference>
<proteinExistence type="inferred from homology"/>
<evidence type="ECO:0000256" key="4">
    <source>
        <dbReference type="ARBA" id="ARBA00022723"/>
    </source>
</evidence>
<dbReference type="PANTHER" id="PTHR43758">
    <property type="entry name" value="7,8-DIHYDRO-8-OXOGUANINE TRIPHOSPHATASE"/>
    <property type="match status" value="1"/>
</dbReference>
<dbReference type="AlphaFoldDB" id="K1XZ92"/>
<dbReference type="PANTHER" id="PTHR43758:SF2">
    <property type="entry name" value="OXIDIZED PURINE NUCLEOSIDE TRIPHOSPHATE HYDROLASE"/>
    <property type="match status" value="1"/>
</dbReference>
<keyword evidence="4" id="KW-0479">Metal-binding</keyword>
<evidence type="ECO:0000256" key="13">
    <source>
        <dbReference type="ARBA" id="ARBA00029673"/>
    </source>
</evidence>
<evidence type="ECO:0000256" key="5">
    <source>
        <dbReference type="ARBA" id="ARBA00022801"/>
    </source>
</evidence>
<comment type="catalytic activity">
    <reaction evidence="20">
        <text>N(6)-methyl-dATP + H2O = N(6)-methyl-dAMP + diphosphate + H(+)</text>
        <dbReference type="Rhea" id="RHEA:67604"/>
        <dbReference type="ChEBI" id="CHEBI:15377"/>
        <dbReference type="ChEBI" id="CHEBI:15378"/>
        <dbReference type="ChEBI" id="CHEBI:33019"/>
        <dbReference type="ChEBI" id="CHEBI:169976"/>
        <dbReference type="ChEBI" id="CHEBI:172872"/>
    </reaction>
    <physiologicalReaction direction="left-to-right" evidence="20">
        <dbReference type="Rhea" id="RHEA:67605"/>
    </physiologicalReaction>
</comment>
<evidence type="ECO:0000256" key="18">
    <source>
        <dbReference type="ARBA" id="ARBA00048002"/>
    </source>
</evidence>
<evidence type="ECO:0000256" key="17">
    <source>
        <dbReference type="ARBA" id="ARBA00032071"/>
    </source>
</evidence>
<keyword evidence="6" id="KW-0460">Magnesium</keyword>
<dbReference type="InterPro" id="IPR000086">
    <property type="entry name" value="NUDIX_hydrolase_dom"/>
</dbReference>